<feature type="transmembrane region" description="Helical" evidence="6">
    <location>
        <begin position="167"/>
        <end position="188"/>
    </location>
</feature>
<dbReference type="Pfam" id="PF07690">
    <property type="entry name" value="MFS_1"/>
    <property type="match status" value="1"/>
</dbReference>
<evidence type="ECO:0000256" key="5">
    <source>
        <dbReference type="ARBA" id="ARBA00023136"/>
    </source>
</evidence>
<evidence type="ECO:0000256" key="6">
    <source>
        <dbReference type="SAM" id="Phobius"/>
    </source>
</evidence>
<feature type="transmembrane region" description="Helical" evidence="6">
    <location>
        <begin position="208"/>
        <end position="229"/>
    </location>
</feature>
<dbReference type="Gene3D" id="1.20.1250.20">
    <property type="entry name" value="MFS general substrate transporter like domains"/>
    <property type="match status" value="2"/>
</dbReference>
<feature type="transmembrane region" description="Helical" evidence="6">
    <location>
        <begin position="428"/>
        <end position="454"/>
    </location>
</feature>
<feature type="transmembrane region" description="Helical" evidence="6">
    <location>
        <begin position="397"/>
        <end position="422"/>
    </location>
</feature>
<feature type="transmembrane region" description="Helical" evidence="6">
    <location>
        <begin position="77"/>
        <end position="98"/>
    </location>
</feature>
<dbReference type="InterPro" id="IPR036259">
    <property type="entry name" value="MFS_trans_sf"/>
</dbReference>
<dbReference type="PANTHER" id="PTHR23505">
    <property type="entry name" value="SPINSTER"/>
    <property type="match status" value="1"/>
</dbReference>
<keyword evidence="9" id="KW-1185">Reference proteome</keyword>
<evidence type="ECO:0000313" key="9">
    <source>
        <dbReference type="Proteomes" id="UP001250791"/>
    </source>
</evidence>
<dbReference type="SUPFAM" id="SSF103473">
    <property type="entry name" value="MFS general substrate transporter"/>
    <property type="match status" value="1"/>
</dbReference>
<dbReference type="InterPro" id="IPR044770">
    <property type="entry name" value="MFS_spinster-like"/>
</dbReference>
<keyword evidence="4 6" id="KW-1133">Transmembrane helix</keyword>
<comment type="caution">
    <text evidence="8">The sequence shown here is derived from an EMBL/GenBank/DDBJ whole genome shotgun (WGS) entry which is preliminary data.</text>
</comment>
<dbReference type="InterPro" id="IPR020846">
    <property type="entry name" value="MFS_dom"/>
</dbReference>
<keyword evidence="2" id="KW-0813">Transport</keyword>
<feature type="domain" description="Major facilitator superfamily (MFS) profile" evidence="7">
    <location>
        <begin position="43"/>
        <end position="461"/>
    </location>
</feature>
<dbReference type="PANTHER" id="PTHR23505:SF79">
    <property type="entry name" value="PROTEIN SPINSTER"/>
    <property type="match status" value="1"/>
</dbReference>
<evidence type="ECO:0000313" key="8">
    <source>
        <dbReference type="EMBL" id="MDR6903541.1"/>
    </source>
</evidence>
<comment type="subcellular location">
    <subcellularLocation>
        <location evidence="1">Membrane</location>
        <topology evidence="1">Multi-pass membrane protein</topology>
    </subcellularLocation>
</comment>
<feature type="transmembrane region" description="Helical" evidence="6">
    <location>
        <begin position="357"/>
        <end position="376"/>
    </location>
</feature>
<evidence type="ECO:0000256" key="2">
    <source>
        <dbReference type="ARBA" id="ARBA00022448"/>
    </source>
</evidence>
<feature type="transmembrane region" description="Helical" evidence="6">
    <location>
        <begin position="331"/>
        <end position="351"/>
    </location>
</feature>
<evidence type="ECO:0000256" key="3">
    <source>
        <dbReference type="ARBA" id="ARBA00022692"/>
    </source>
</evidence>
<evidence type="ECO:0000256" key="1">
    <source>
        <dbReference type="ARBA" id="ARBA00004141"/>
    </source>
</evidence>
<accession>A0ABU1SX84</accession>
<keyword evidence="5 6" id="KW-0472">Membrane</keyword>
<reference evidence="8 9" key="1">
    <citation type="submission" date="2023-07" db="EMBL/GenBank/DDBJ databases">
        <title>Sorghum-associated microbial communities from plants grown in Nebraska, USA.</title>
        <authorList>
            <person name="Schachtman D."/>
        </authorList>
    </citation>
    <scope>NUCLEOTIDE SEQUENCE [LARGE SCALE GENOMIC DNA]</scope>
    <source>
        <strain evidence="8 9">3199</strain>
    </source>
</reference>
<protein>
    <submittedName>
        <fullName evidence="8">MFS family permease</fullName>
    </submittedName>
</protein>
<dbReference type="PROSITE" id="PS50850">
    <property type="entry name" value="MFS"/>
    <property type="match status" value="1"/>
</dbReference>
<feature type="transmembrane region" description="Helical" evidence="6">
    <location>
        <begin position="295"/>
        <end position="319"/>
    </location>
</feature>
<dbReference type="EMBL" id="JAVDUP010000008">
    <property type="protein sequence ID" value="MDR6903541.1"/>
    <property type="molecule type" value="Genomic_DNA"/>
</dbReference>
<feature type="transmembrane region" description="Helical" evidence="6">
    <location>
        <begin position="110"/>
        <end position="135"/>
    </location>
</feature>
<gene>
    <name evidence="8" type="ORF">J2W52_005174</name>
</gene>
<dbReference type="InterPro" id="IPR011701">
    <property type="entry name" value="MFS"/>
</dbReference>
<name>A0ABU1SX84_9HYPH</name>
<feature type="transmembrane region" description="Helical" evidence="6">
    <location>
        <begin position="262"/>
        <end position="283"/>
    </location>
</feature>
<sequence>MSNGARALRRRILKRASRRRQTTGLPRGPERMPLPRPINPSYTLGVLTIASTLSYLDRQILGLLAEPLRQDLHLTDLQIGLLQGFTFAIVLATAGLPLGRLVDTGNRVRIAAVGIALWSIMTAACGFAGNFGALLLCRTGVAFGEAALTPAAYSLISDLFPTRRRGLAISIYSTGAFIGAGLSLVLAATVLHELSSAGNVFLLSGMQYIWQMVFVFIGLPGIVVALWAASLKEPRKHSGTVPAPVPGMAEIRAYFSNNRVELASLYFCLGFAATQAYSYSAWIPTVLIRTFHMPLVAIGFSLGPLLIASSVSGLLFGAVLGDSLVRRGIAAARPILMCGAALAASLFAAAVPFASTLNAALALISIATFLSTVIVANGPPALQDITPSRMRGISSAVGILIVTLIGMGVGPTVVGFVSQNIIGDPNKIGVALSIVSSAALVVSSALALVAIFNYKLESDNTAARAV</sequence>
<evidence type="ECO:0000259" key="7">
    <source>
        <dbReference type="PROSITE" id="PS50850"/>
    </source>
</evidence>
<dbReference type="Proteomes" id="UP001250791">
    <property type="component" value="Unassembled WGS sequence"/>
</dbReference>
<proteinExistence type="predicted"/>
<keyword evidence="3 6" id="KW-0812">Transmembrane</keyword>
<organism evidence="8 9">
    <name type="scientific">Rhizobium miluonense</name>
    <dbReference type="NCBI Taxonomy" id="411945"/>
    <lineage>
        <taxon>Bacteria</taxon>
        <taxon>Pseudomonadati</taxon>
        <taxon>Pseudomonadota</taxon>
        <taxon>Alphaproteobacteria</taxon>
        <taxon>Hyphomicrobiales</taxon>
        <taxon>Rhizobiaceae</taxon>
        <taxon>Rhizobium/Agrobacterium group</taxon>
        <taxon>Rhizobium</taxon>
    </lineage>
</organism>
<evidence type="ECO:0000256" key="4">
    <source>
        <dbReference type="ARBA" id="ARBA00022989"/>
    </source>
</evidence>